<feature type="compositionally biased region" description="Polar residues" evidence="1">
    <location>
        <begin position="1"/>
        <end position="18"/>
    </location>
</feature>
<dbReference type="Proteomes" id="UP001566132">
    <property type="component" value="Unassembled WGS sequence"/>
</dbReference>
<reference evidence="2 3" key="1">
    <citation type="submission" date="2024-05" db="EMBL/GenBank/DDBJ databases">
        <title>Genetic variation in Jamaican populations of the coffee berry borer (Hypothenemus hampei).</title>
        <authorList>
            <person name="Errbii M."/>
            <person name="Myrie A."/>
        </authorList>
    </citation>
    <scope>NUCLEOTIDE SEQUENCE [LARGE SCALE GENOMIC DNA]</scope>
    <source>
        <strain evidence="2">JA-Hopewell-2020-01-JO</strain>
        <tissue evidence="2">Whole body</tissue>
    </source>
</reference>
<evidence type="ECO:0000313" key="3">
    <source>
        <dbReference type="Proteomes" id="UP001566132"/>
    </source>
</evidence>
<evidence type="ECO:0000313" key="2">
    <source>
        <dbReference type="EMBL" id="KAL1516421.1"/>
    </source>
</evidence>
<protein>
    <submittedName>
        <fullName evidence="2">Uncharacterized protein</fullName>
    </submittedName>
</protein>
<evidence type="ECO:0000256" key="1">
    <source>
        <dbReference type="SAM" id="MobiDB-lite"/>
    </source>
</evidence>
<organism evidence="2 3">
    <name type="scientific">Hypothenemus hampei</name>
    <name type="common">Coffee berry borer</name>
    <dbReference type="NCBI Taxonomy" id="57062"/>
    <lineage>
        <taxon>Eukaryota</taxon>
        <taxon>Metazoa</taxon>
        <taxon>Ecdysozoa</taxon>
        <taxon>Arthropoda</taxon>
        <taxon>Hexapoda</taxon>
        <taxon>Insecta</taxon>
        <taxon>Pterygota</taxon>
        <taxon>Neoptera</taxon>
        <taxon>Endopterygota</taxon>
        <taxon>Coleoptera</taxon>
        <taxon>Polyphaga</taxon>
        <taxon>Cucujiformia</taxon>
        <taxon>Curculionidae</taxon>
        <taxon>Scolytinae</taxon>
        <taxon>Hypothenemus</taxon>
    </lineage>
</organism>
<keyword evidence="3" id="KW-1185">Reference proteome</keyword>
<sequence>QRGESSTSKNVKFLFSTSEEGEDERTPKVPQPQITNLIDQDIVELIHRNLLR</sequence>
<dbReference type="EMBL" id="JBDJPC010000001">
    <property type="protein sequence ID" value="KAL1516421.1"/>
    <property type="molecule type" value="Genomic_DNA"/>
</dbReference>
<comment type="caution">
    <text evidence="2">The sequence shown here is derived from an EMBL/GenBank/DDBJ whole genome shotgun (WGS) entry which is preliminary data.</text>
</comment>
<feature type="non-terminal residue" evidence="2">
    <location>
        <position position="1"/>
    </location>
</feature>
<gene>
    <name evidence="2" type="ORF">ABEB36_000339</name>
</gene>
<dbReference type="AlphaFoldDB" id="A0ABD1FAX1"/>
<accession>A0ABD1FAX1</accession>
<feature type="non-terminal residue" evidence="2">
    <location>
        <position position="52"/>
    </location>
</feature>
<proteinExistence type="predicted"/>
<name>A0ABD1FAX1_HYPHA</name>
<feature type="region of interest" description="Disordered" evidence="1">
    <location>
        <begin position="1"/>
        <end position="30"/>
    </location>
</feature>